<dbReference type="PANTHER" id="PTHR34582:SF6">
    <property type="entry name" value="UPF0702 TRANSMEMBRANE PROTEIN YCAP"/>
    <property type="match status" value="1"/>
</dbReference>
<dbReference type="OrthoDB" id="9793799at2"/>
<dbReference type="InterPro" id="IPR007353">
    <property type="entry name" value="DUF421"/>
</dbReference>
<sequence>MWSLSAPWWELMVRALIIYFALLLMLRMGGKRQIGQMTPFDLILLLILSEGVQNAMIAGDESVSGGLIVAATLIGVNALVSWVNWRSRKLEYALEGRPQMLIRDGKVFQDIMHEARISSDDLMKVLRREGCNSLDDVHIAILENDGSISVLKYKEMPDKPPGPGVSLWLRPEDDKPV</sequence>
<evidence type="ECO:0000256" key="4">
    <source>
        <dbReference type="ARBA" id="ARBA00022692"/>
    </source>
</evidence>
<evidence type="ECO:0000256" key="1">
    <source>
        <dbReference type="ARBA" id="ARBA00004651"/>
    </source>
</evidence>
<keyword evidence="6 8" id="KW-0472">Membrane</keyword>
<keyword evidence="5 8" id="KW-1133">Transmembrane helix</keyword>
<reference evidence="10 11" key="1">
    <citation type="submission" date="2019-07" db="EMBL/GenBank/DDBJ databases">
        <title>Genome sequencing of lignin-degrading bacterial isolates.</title>
        <authorList>
            <person name="Gladden J."/>
        </authorList>
    </citation>
    <scope>NUCLEOTIDE SEQUENCE [LARGE SCALE GENOMIC DNA]</scope>
    <source>
        <strain evidence="10 11">J11</strain>
    </source>
</reference>
<dbReference type="GO" id="GO:0005886">
    <property type="term" value="C:plasma membrane"/>
    <property type="evidence" value="ECO:0007669"/>
    <property type="project" value="UniProtKB-SubCell"/>
</dbReference>
<feature type="region of interest" description="Disordered" evidence="7">
    <location>
        <begin position="155"/>
        <end position="177"/>
    </location>
</feature>
<keyword evidence="4 8" id="KW-0812">Transmembrane</keyword>
<evidence type="ECO:0000256" key="3">
    <source>
        <dbReference type="ARBA" id="ARBA00022475"/>
    </source>
</evidence>
<keyword evidence="11" id="KW-1185">Reference proteome</keyword>
<evidence type="ECO:0000256" key="6">
    <source>
        <dbReference type="ARBA" id="ARBA00023136"/>
    </source>
</evidence>
<dbReference type="Gene3D" id="3.30.240.20">
    <property type="entry name" value="bsu07140 like domains"/>
    <property type="match status" value="1"/>
</dbReference>
<name>A0A562BS94_9BURK</name>
<evidence type="ECO:0000256" key="7">
    <source>
        <dbReference type="SAM" id="MobiDB-lite"/>
    </source>
</evidence>
<comment type="subcellular location">
    <subcellularLocation>
        <location evidence="1">Cell membrane</location>
        <topology evidence="1">Multi-pass membrane protein</topology>
    </subcellularLocation>
</comment>
<feature type="domain" description="YetF C-terminal" evidence="9">
    <location>
        <begin position="86"/>
        <end position="158"/>
    </location>
</feature>
<evidence type="ECO:0000313" key="11">
    <source>
        <dbReference type="Proteomes" id="UP000318141"/>
    </source>
</evidence>
<comment type="similarity">
    <text evidence="2">Belongs to the UPF0702 family.</text>
</comment>
<comment type="caution">
    <text evidence="10">The sequence shown here is derived from an EMBL/GenBank/DDBJ whole genome shotgun (WGS) entry which is preliminary data.</text>
</comment>
<dbReference type="AlphaFoldDB" id="A0A562BS94"/>
<evidence type="ECO:0000259" key="9">
    <source>
        <dbReference type="Pfam" id="PF04239"/>
    </source>
</evidence>
<dbReference type="Pfam" id="PF04239">
    <property type="entry name" value="DUF421"/>
    <property type="match status" value="1"/>
</dbReference>
<accession>A0A562BS94</accession>
<organism evidence="10 11">
    <name type="scientific">Cupriavidus gilardii J11</name>
    <dbReference type="NCBI Taxonomy" id="936133"/>
    <lineage>
        <taxon>Bacteria</taxon>
        <taxon>Pseudomonadati</taxon>
        <taxon>Pseudomonadota</taxon>
        <taxon>Betaproteobacteria</taxon>
        <taxon>Burkholderiales</taxon>
        <taxon>Burkholderiaceae</taxon>
        <taxon>Cupriavidus</taxon>
    </lineage>
</organism>
<dbReference type="Proteomes" id="UP000318141">
    <property type="component" value="Unassembled WGS sequence"/>
</dbReference>
<dbReference type="PANTHER" id="PTHR34582">
    <property type="entry name" value="UPF0702 TRANSMEMBRANE PROTEIN YCAP"/>
    <property type="match status" value="1"/>
</dbReference>
<proteinExistence type="inferred from homology"/>
<gene>
    <name evidence="10" type="ORF">L602_001400000630</name>
</gene>
<evidence type="ECO:0000256" key="8">
    <source>
        <dbReference type="SAM" id="Phobius"/>
    </source>
</evidence>
<protein>
    <submittedName>
        <fullName evidence="10">Uncharacterized membrane protein YcaP (DUF421 family)</fullName>
    </submittedName>
</protein>
<feature type="transmembrane region" description="Helical" evidence="8">
    <location>
        <begin position="63"/>
        <end position="85"/>
    </location>
</feature>
<feature type="transmembrane region" description="Helical" evidence="8">
    <location>
        <begin position="6"/>
        <end position="26"/>
    </location>
</feature>
<evidence type="ECO:0000256" key="5">
    <source>
        <dbReference type="ARBA" id="ARBA00022989"/>
    </source>
</evidence>
<keyword evidence="3" id="KW-1003">Cell membrane</keyword>
<dbReference type="EMBL" id="VLJN01000006">
    <property type="protein sequence ID" value="TWG88148.1"/>
    <property type="molecule type" value="Genomic_DNA"/>
</dbReference>
<evidence type="ECO:0000256" key="2">
    <source>
        <dbReference type="ARBA" id="ARBA00006448"/>
    </source>
</evidence>
<dbReference type="InterPro" id="IPR023090">
    <property type="entry name" value="UPF0702_alpha/beta_dom_sf"/>
</dbReference>
<evidence type="ECO:0000313" key="10">
    <source>
        <dbReference type="EMBL" id="TWG88148.1"/>
    </source>
</evidence>
<feature type="transmembrane region" description="Helical" evidence="8">
    <location>
        <begin position="38"/>
        <end position="57"/>
    </location>
</feature>